<dbReference type="Gene3D" id="3.30.420.10">
    <property type="entry name" value="Ribonuclease H-like superfamily/Ribonuclease H"/>
    <property type="match status" value="1"/>
</dbReference>
<dbReference type="PANTHER" id="PTHR47169">
    <property type="entry name" value="OS01G0541250 PROTEIN"/>
    <property type="match status" value="1"/>
</dbReference>
<dbReference type="PANTHER" id="PTHR47169:SF2">
    <property type="entry name" value="OS01G0541250 PROTEIN"/>
    <property type="match status" value="1"/>
</dbReference>
<protein>
    <submittedName>
        <fullName evidence="1">Transposase putative</fullName>
    </submittedName>
</protein>
<proteinExistence type="predicted"/>
<gene>
    <name evidence="1" type="primary">AlNc14C387G11265</name>
    <name evidence="1" type="ORF">ALNC14_127040</name>
</gene>
<dbReference type="AlphaFoldDB" id="F0WYK2"/>
<organism evidence="1">
    <name type="scientific">Albugo laibachii Nc14</name>
    <dbReference type="NCBI Taxonomy" id="890382"/>
    <lineage>
        <taxon>Eukaryota</taxon>
        <taxon>Sar</taxon>
        <taxon>Stramenopiles</taxon>
        <taxon>Oomycota</taxon>
        <taxon>Peronosporomycetes</taxon>
        <taxon>Albuginales</taxon>
        <taxon>Albuginaceae</taxon>
        <taxon>Albugo</taxon>
    </lineage>
</organism>
<reference evidence="1" key="1">
    <citation type="journal article" date="2011" name="PLoS Biol.">
        <title>Gene gain and loss during evolution of obligate parasitism in the white rust pathogen of Arabidopsis thaliana.</title>
        <authorList>
            <person name="Kemen E."/>
            <person name="Gardiner A."/>
            <person name="Schultz-Larsen T."/>
            <person name="Kemen A.C."/>
            <person name="Balmuth A.L."/>
            <person name="Robert-Seilaniantz A."/>
            <person name="Bailey K."/>
            <person name="Holub E."/>
            <person name="Studholme D.J."/>
            <person name="Maclean D."/>
            <person name="Jones J.D."/>
        </authorList>
    </citation>
    <scope>NUCLEOTIDE SEQUENCE</scope>
</reference>
<dbReference type="InterPro" id="IPR036397">
    <property type="entry name" value="RNaseH_sf"/>
</dbReference>
<sequence>MFDGKILLWPVVEEYVKNRQKGTMLSINIEVLNREVYRYFLIECGIPAIKKEWPARDRQNTIYIQQDNAKPHVFLKNEEILAAGQSDGWDIRLRCQSPSLPGYNVLDLGYFGVIQSVQYKQEFTGPIIQLRRSQQRSPR</sequence>
<dbReference type="HOGENOM" id="CLU_032691_4_0_1"/>
<accession>F0WYK2</accession>
<dbReference type="GO" id="GO:0003676">
    <property type="term" value="F:nucleic acid binding"/>
    <property type="evidence" value="ECO:0007669"/>
    <property type="project" value="InterPro"/>
</dbReference>
<reference evidence="1" key="2">
    <citation type="submission" date="2011-02" db="EMBL/GenBank/DDBJ databases">
        <authorList>
            <person name="MacLean D."/>
        </authorList>
    </citation>
    <scope>NUCLEOTIDE SEQUENCE</scope>
</reference>
<evidence type="ECO:0000313" key="1">
    <source>
        <dbReference type="EMBL" id="CCA26560.1"/>
    </source>
</evidence>
<dbReference type="EMBL" id="FR824431">
    <property type="protein sequence ID" value="CCA26560.1"/>
    <property type="molecule type" value="Genomic_DNA"/>
</dbReference>
<name>F0WYK2_9STRA</name>